<dbReference type="AlphaFoldDB" id="A0A9P9HB29"/>
<organism evidence="3 4">
    <name type="scientific">Fusarium redolens</name>
    <dbReference type="NCBI Taxonomy" id="48865"/>
    <lineage>
        <taxon>Eukaryota</taxon>
        <taxon>Fungi</taxon>
        <taxon>Dikarya</taxon>
        <taxon>Ascomycota</taxon>
        <taxon>Pezizomycotina</taxon>
        <taxon>Sordariomycetes</taxon>
        <taxon>Hypocreomycetidae</taxon>
        <taxon>Hypocreales</taxon>
        <taxon>Nectriaceae</taxon>
        <taxon>Fusarium</taxon>
        <taxon>Fusarium redolens species complex</taxon>
    </lineage>
</organism>
<dbReference type="SUPFAM" id="SSF54495">
    <property type="entry name" value="UBC-like"/>
    <property type="match status" value="1"/>
</dbReference>
<sequence>MFGFESSWLKRVVKELVDLEHSSYNVQPYHNNNADLSHLEASLPIPSGTPYSGGTYTIDIRIPASYPFEKPAMKFNAKIWYPNVHQETGEIAPGALGSWDPTDTIKTILDSIVKLLLQPDTQHPLNEEANTEFLEVPADFAEMAQEWAIKYAGALRFVSSFSSSF</sequence>
<dbReference type="PROSITE" id="PS50127">
    <property type="entry name" value="UBC_2"/>
    <property type="match status" value="1"/>
</dbReference>
<accession>A0A9P9HB29</accession>
<dbReference type="GeneID" id="70217463"/>
<evidence type="ECO:0000259" key="2">
    <source>
        <dbReference type="PROSITE" id="PS50127"/>
    </source>
</evidence>
<proteinExistence type="predicted"/>
<protein>
    <submittedName>
        <fullName evidence="3">Ubiquitin-conjugating enzyme/RWD-like protein</fullName>
    </submittedName>
</protein>
<dbReference type="Pfam" id="PF00179">
    <property type="entry name" value="UQ_con"/>
    <property type="match status" value="1"/>
</dbReference>
<dbReference type="Proteomes" id="UP000720189">
    <property type="component" value="Unassembled WGS sequence"/>
</dbReference>
<dbReference type="RefSeq" id="XP_046050545.1">
    <property type="nucleotide sequence ID" value="XM_046187509.1"/>
</dbReference>
<reference evidence="3" key="1">
    <citation type="journal article" date="2021" name="Nat. Commun.">
        <title>Genetic determinants of endophytism in the Arabidopsis root mycobiome.</title>
        <authorList>
            <person name="Mesny F."/>
            <person name="Miyauchi S."/>
            <person name="Thiergart T."/>
            <person name="Pickel B."/>
            <person name="Atanasova L."/>
            <person name="Karlsson M."/>
            <person name="Huettel B."/>
            <person name="Barry K.W."/>
            <person name="Haridas S."/>
            <person name="Chen C."/>
            <person name="Bauer D."/>
            <person name="Andreopoulos W."/>
            <person name="Pangilinan J."/>
            <person name="LaButti K."/>
            <person name="Riley R."/>
            <person name="Lipzen A."/>
            <person name="Clum A."/>
            <person name="Drula E."/>
            <person name="Henrissat B."/>
            <person name="Kohler A."/>
            <person name="Grigoriev I.V."/>
            <person name="Martin F.M."/>
            <person name="Hacquard S."/>
        </authorList>
    </citation>
    <scope>NUCLEOTIDE SEQUENCE</scope>
    <source>
        <strain evidence="3">MPI-CAGE-AT-0023</strain>
    </source>
</reference>
<evidence type="ECO:0000256" key="1">
    <source>
        <dbReference type="ARBA" id="ARBA00022786"/>
    </source>
</evidence>
<comment type="caution">
    <text evidence="3">The sequence shown here is derived from an EMBL/GenBank/DDBJ whole genome shotgun (WGS) entry which is preliminary data.</text>
</comment>
<keyword evidence="1" id="KW-0833">Ubl conjugation pathway</keyword>
<dbReference type="SMART" id="SM00212">
    <property type="entry name" value="UBCc"/>
    <property type="match status" value="1"/>
</dbReference>
<evidence type="ECO:0000313" key="4">
    <source>
        <dbReference type="Proteomes" id="UP000720189"/>
    </source>
</evidence>
<dbReference type="EMBL" id="JAGMUX010000007">
    <property type="protein sequence ID" value="KAH7254298.1"/>
    <property type="molecule type" value="Genomic_DNA"/>
</dbReference>
<name>A0A9P9HB29_FUSRE</name>
<feature type="domain" description="UBC core" evidence="2">
    <location>
        <begin position="7"/>
        <end position="153"/>
    </location>
</feature>
<gene>
    <name evidence="3" type="ORF">BKA55DRAFT_509212</name>
</gene>
<dbReference type="Gene3D" id="3.10.110.10">
    <property type="entry name" value="Ubiquitin Conjugating Enzyme"/>
    <property type="match status" value="1"/>
</dbReference>
<dbReference type="InterPro" id="IPR000608">
    <property type="entry name" value="UBC"/>
</dbReference>
<keyword evidence="4" id="KW-1185">Reference proteome</keyword>
<evidence type="ECO:0000313" key="3">
    <source>
        <dbReference type="EMBL" id="KAH7254298.1"/>
    </source>
</evidence>
<dbReference type="InterPro" id="IPR050113">
    <property type="entry name" value="Ub_conjugating_enzyme"/>
</dbReference>
<dbReference type="InterPro" id="IPR016135">
    <property type="entry name" value="UBQ-conjugating_enzyme/RWD"/>
</dbReference>
<dbReference type="PANTHER" id="PTHR24067">
    <property type="entry name" value="UBIQUITIN-CONJUGATING ENZYME E2"/>
    <property type="match status" value="1"/>
</dbReference>
<dbReference type="OrthoDB" id="10069349at2759"/>